<dbReference type="InterPro" id="IPR025361">
    <property type="entry name" value="DUF4265"/>
</dbReference>
<evidence type="ECO:0000313" key="2">
    <source>
        <dbReference type="Proteomes" id="UP001430193"/>
    </source>
</evidence>
<name>A0ABS2KFX5_9GAMM</name>
<comment type="caution">
    <text evidence="1">The sequence shown here is derived from an EMBL/GenBank/DDBJ whole genome shotgun (WGS) entry which is preliminary data.</text>
</comment>
<accession>A0ABS2KFX5</accession>
<reference evidence="1" key="1">
    <citation type="submission" date="2020-10" db="EMBL/GenBank/DDBJ databases">
        <title>Phylogeny of dyella-like bacteria.</title>
        <authorList>
            <person name="Fu J."/>
        </authorList>
    </citation>
    <scope>NUCLEOTIDE SEQUENCE</scope>
    <source>
        <strain evidence="1">DHON07</strain>
    </source>
</reference>
<dbReference type="Proteomes" id="UP001430193">
    <property type="component" value="Unassembled WGS sequence"/>
</dbReference>
<gene>
    <name evidence="1" type="ORF">ISS99_09060</name>
</gene>
<sequence>MSESPHPDAKVLFRVPAEDGSAQVETLWATSLGNDHYRLDNSPFFAYSVSWQDVVYAPFDAGEQYPTFKHVVSKSGNRTLRVLLSAPADEGTCDPILDALVSLGCSFEGANRKYISVNVPAGVDLQRVRGYLIEAGATWEHADPTYDEFHANHAS</sequence>
<proteinExistence type="predicted"/>
<keyword evidence="2" id="KW-1185">Reference proteome</keyword>
<evidence type="ECO:0000313" key="1">
    <source>
        <dbReference type="EMBL" id="MBM7129672.1"/>
    </source>
</evidence>
<organism evidence="1 2">
    <name type="scientific">Dyella mobilis</name>
    <dbReference type="NCBI Taxonomy" id="1849582"/>
    <lineage>
        <taxon>Bacteria</taxon>
        <taxon>Pseudomonadati</taxon>
        <taxon>Pseudomonadota</taxon>
        <taxon>Gammaproteobacteria</taxon>
        <taxon>Lysobacterales</taxon>
        <taxon>Rhodanobacteraceae</taxon>
        <taxon>Dyella</taxon>
    </lineage>
</organism>
<dbReference type="EMBL" id="JADIKF010000038">
    <property type="protein sequence ID" value="MBM7129672.1"/>
    <property type="molecule type" value="Genomic_DNA"/>
</dbReference>
<dbReference type="Pfam" id="PF14085">
    <property type="entry name" value="DUF4265"/>
    <property type="match status" value="1"/>
</dbReference>
<dbReference type="RefSeq" id="WP_204631286.1">
    <property type="nucleotide sequence ID" value="NZ_BSOC01000003.1"/>
</dbReference>
<protein>
    <submittedName>
        <fullName evidence="1">DUF4265 domain-containing protein</fullName>
    </submittedName>
</protein>